<dbReference type="AlphaFoldDB" id="A0A3R7FL77"/>
<comment type="caution">
    <text evidence="1">The sequence shown here is derived from an EMBL/GenBank/DDBJ whole genome shotgun (WGS) entry which is preliminary data.</text>
</comment>
<protein>
    <submittedName>
        <fullName evidence="1">Uncharacterized protein</fullName>
    </submittedName>
</protein>
<dbReference type="EMBL" id="NIRI02000010">
    <property type="protein sequence ID" value="KAG5453598.1"/>
    <property type="molecule type" value="Genomic_DNA"/>
</dbReference>
<name>A0A3R7FL77_CLOSI</name>
<evidence type="ECO:0000313" key="2">
    <source>
        <dbReference type="Proteomes" id="UP000286415"/>
    </source>
</evidence>
<accession>A0A3R7FL77</accession>
<gene>
    <name evidence="1" type="ORF">CSKR_114547</name>
</gene>
<dbReference type="InParanoid" id="A0A3R7FL77"/>
<dbReference type="Proteomes" id="UP000286415">
    <property type="component" value="Unassembled WGS sequence"/>
</dbReference>
<proteinExistence type="predicted"/>
<evidence type="ECO:0000313" key="1">
    <source>
        <dbReference type="EMBL" id="KAG5453598.1"/>
    </source>
</evidence>
<keyword evidence="2" id="KW-1185">Reference proteome</keyword>
<organism evidence="1 2">
    <name type="scientific">Clonorchis sinensis</name>
    <name type="common">Chinese liver fluke</name>
    <dbReference type="NCBI Taxonomy" id="79923"/>
    <lineage>
        <taxon>Eukaryota</taxon>
        <taxon>Metazoa</taxon>
        <taxon>Spiralia</taxon>
        <taxon>Lophotrochozoa</taxon>
        <taxon>Platyhelminthes</taxon>
        <taxon>Trematoda</taxon>
        <taxon>Digenea</taxon>
        <taxon>Opisthorchiida</taxon>
        <taxon>Opisthorchiata</taxon>
        <taxon>Opisthorchiidae</taxon>
        <taxon>Clonorchis</taxon>
    </lineage>
</organism>
<reference evidence="1 2" key="1">
    <citation type="journal article" date="2018" name="Biotechnol. Adv.">
        <title>Improved genomic resources and new bioinformatic workflow for the carcinogenic parasite Clonorchis sinensis: Biotechnological implications.</title>
        <authorList>
            <person name="Wang D."/>
            <person name="Korhonen P.K."/>
            <person name="Gasser R.B."/>
            <person name="Young N.D."/>
        </authorList>
    </citation>
    <scope>NUCLEOTIDE SEQUENCE [LARGE SCALE GENOMIC DNA]</scope>
    <source>
        <strain evidence="1">Cs-k2</strain>
    </source>
</reference>
<sequence>MRHSLLGASGETMQHVTVLLPGKTSPGTTVPLSMAQASALLRQPVIVSTVMVRILQVELRSKDVVSQAIYSPQTSSMVYRGAAEHHAGQSESSLSCLTKSAWLIIGVVSSHIGRI</sequence>
<reference evidence="1 2" key="2">
    <citation type="journal article" date="2021" name="Genomics">
        <title>High-quality reference genome for Clonorchis sinensis.</title>
        <authorList>
            <person name="Young N.D."/>
            <person name="Stroehlein A.J."/>
            <person name="Kinkar L."/>
            <person name="Wang T."/>
            <person name="Sohn W.M."/>
            <person name="Chang B.C.H."/>
            <person name="Kaur P."/>
            <person name="Weisz D."/>
            <person name="Dudchenko O."/>
            <person name="Aiden E.L."/>
            <person name="Korhonen P.K."/>
            <person name="Gasser R.B."/>
        </authorList>
    </citation>
    <scope>NUCLEOTIDE SEQUENCE [LARGE SCALE GENOMIC DNA]</scope>
    <source>
        <strain evidence="1">Cs-k2</strain>
    </source>
</reference>